<dbReference type="EMBL" id="BMAV01020577">
    <property type="protein sequence ID" value="GFY74140.1"/>
    <property type="molecule type" value="Genomic_DNA"/>
</dbReference>
<keyword evidence="2" id="KW-1185">Reference proteome</keyword>
<accession>A0A8X6YJK2</accession>
<organism evidence="1 2">
    <name type="scientific">Trichonephila inaurata madagascariensis</name>
    <dbReference type="NCBI Taxonomy" id="2747483"/>
    <lineage>
        <taxon>Eukaryota</taxon>
        <taxon>Metazoa</taxon>
        <taxon>Ecdysozoa</taxon>
        <taxon>Arthropoda</taxon>
        <taxon>Chelicerata</taxon>
        <taxon>Arachnida</taxon>
        <taxon>Araneae</taxon>
        <taxon>Araneomorphae</taxon>
        <taxon>Entelegynae</taxon>
        <taxon>Araneoidea</taxon>
        <taxon>Nephilidae</taxon>
        <taxon>Trichonephila</taxon>
        <taxon>Trichonephila inaurata</taxon>
    </lineage>
</organism>
<evidence type="ECO:0000313" key="1">
    <source>
        <dbReference type="EMBL" id="GFY74140.1"/>
    </source>
</evidence>
<dbReference type="Proteomes" id="UP000886998">
    <property type="component" value="Unassembled WGS sequence"/>
</dbReference>
<proteinExistence type="predicted"/>
<sequence length="83" mass="9387">MSRYYVILTFLNLHSANGSLEQPHPSPYVTGGALLIIMDRQFFRSFLCHNVGCRIIISEIFGNAVKAILTVSSKRFCPVIEKR</sequence>
<gene>
    <name evidence="1" type="ORF">TNIN_362461</name>
</gene>
<comment type="caution">
    <text evidence="1">The sequence shown here is derived from an EMBL/GenBank/DDBJ whole genome shotgun (WGS) entry which is preliminary data.</text>
</comment>
<name>A0A8X6YJK2_9ARAC</name>
<evidence type="ECO:0000313" key="2">
    <source>
        <dbReference type="Proteomes" id="UP000886998"/>
    </source>
</evidence>
<dbReference type="AlphaFoldDB" id="A0A8X6YJK2"/>
<protein>
    <submittedName>
        <fullName evidence="1">Uncharacterized protein</fullName>
    </submittedName>
</protein>
<reference evidence="1" key="1">
    <citation type="submission" date="2020-08" db="EMBL/GenBank/DDBJ databases">
        <title>Multicomponent nature underlies the extraordinary mechanical properties of spider dragline silk.</title>
        <authorList>
            <person name="Kono N."/>
            <person name="Nakamura H."/>
            <person name="Mori M."/>
            <person name="Yoshida Y."/>
            <person name="Ohtoshi R."/>
            <person name="Malay A.D."/>
            <person name="Moran D.A.P."/>
            <person name="Tomita M."/>
            <person name="Numata K."/>
            <person name="Arakawa K."/>
        </authorList>
    </citation>
    <scope>NUCLEOTIDE SEQUENCE</scope>
</reference>